<dbReference type="PRINTS" id="PR01008">
    <property type="entry name" value="FLGLRINGFLGH"/>
</dbReference>
<organism evidence="7">
    <name type="scientific">hydrothermal vent metagenome</name>
    <dbReference type="NCBI Taxonomy" id="652676"/>
    <lineage>
        <taxon>unclassified sequences</taxon>
        <taxon>metagenomes</taxon>
        <taxon>ecological metagenomes</taxon>
    </lineage>
</organism>
<dbReference type="InterPro" id="IPR000527">
    <property type="entry name" value="Flag_Lring"/>
</dbReference>
<evidence type="ECO:0000256" key="5">
    <source>
        <dbReference type="ARBA" id="ARBA00023143"/>
    </source>
</evidence>
<reference evidence="7" key="1">
    <citation type="submission" date="2018-06" db="EMBL/GenBank/DDBJ databases">
        <authorList>
            <person name="Zhirakovskaya E."/>
        </authorList>
    </citation>
    <scope>NUCLEOTIDE SEQUENCE</scope>
</reference>
<keyword evidence="4" id="KW-0472">Membrane</keyword>
<dbReference type="GO" id="GO:0009279">
    <property type="term" value="C:cell outer membrane"/>
    <property type="evidence" value="ECO:0007669"/>
    <property type="project" value="UniProtKB-SubCell"/>
</dbReference>
<dbReference type="GO" id="GO:0003774">
    <property type="term" value="F:cytoskeletal motor activity"/>
    <property type="evidence" value="ECO:0007669"/>
    <property type="project" value="InterPro"/>
</dbReference>
<comment type="subcellular location">
    <subcellularLocation>
        <location evidence="1">Bacterial flagellum</location>
    </subcellularLocation>
    <subcellularLocation>
        <location evidence="2">Cell outer membrane</location>
    </subcellularLocation>
</comment>
<keyword evidence="6" id="KW-0998">Cell outer membrane</keyword>
<keyword evidence="5" id="KW-0975">Bacterial flagellum</keyword>
<keyword evidence="7" id="KW-0969">Cilium</keyword>
<protein>
    <submittedName>
        <fullName evidence="7">Flagellar L-ring protein FlgH</fullName>
    </submittedName>
</protein>
<evidence type="ECO:0000256" key="4">
    <source>
        <dbReference type="ARBA" id="ARBA00023136"/>
    </source>
</evidence>
<evidence type="ECO:0000256" key="2">
    <source>
        <dbReference type="ARBA" id="ARBA00004442"/>
    </source>
</evidence>
<dbReference type="PANTHER" id="PTHR34933">
    <property type="entry name" value="FLAGELLAR L-RING PROTEIN"/>
    <property type="match status" value="1"/>
</dbReference>
<name>A0A3B1BKF9_9ZZZZ</name>
<evidence type="ECO:0000256" key="1">
    <source>
        <dbReference type="ARBA" id="ARBA00004365"/>
    </source>
</evidence>
<evidence type="ECO:0000256" key="6">
    <source>
        <dbReference type="ARBA" id="ARBA00023237"/>
    </source>
</evidence>
<dbReference type="HAMAP" id="MF_00415">
    <property type="entry name" value="FlgH"/>
    <property type="match status" value="1"/>
</dbReference>
<keyword evidence="3" id="KW-0732">Signal</keyword>
<sequence>MTMSKSLVCLFLLASMGLQQGCGITFKPRKDNFEPAAPKVSSLPRKDNGAIYQDGMMVGWFQDVTAHAVGDILTIKLQESTNASSTSNTNVSKDQSVDMPGPTLAGQKIKNKDGVEILDNNLNAGRKFAGQGTSAMSSTFSGMITVIVAEVLPNRNLLVKGKKLLTLNQTEEMIQFSGIVRPLDILPDNTVPSNRVANVFVVYTGDGSLHSANSMGPLARFFQSEVWPY</sequence>
<dbReference type="GO" id="GO:0071973">
    <property type="term" value="P:bacterial-type flagellum-dependent cell motility"/>
    <property type="evidence" value="ECO:0007669"/>
    <property type="project" value="InterPro"/>
</dbReference>
<dbReference type="Pfam" id="PF02107">
    <property type="entry name" value="FlgH"/>
    <property type="match status" value="1"/>
</dbReference>
<gene>
    <name evidence="7" type="ORF">MNBD_GAMMA24-254</name>
</gene>
<keyword evidence="7" id="KW-0966">Cell projection</keyword>
<evidence type="ECO:0000313" key="7">
    <source>
        <dbReference type="EMBL" id="VAX12613.1"/>
    </source>
</evidence>
<keyword evidence="7" id="KW-0282">Flagellum</keyword>
<dbReference type="GO" id="GO:0009427">
    <property type="term" value="C:bacterial-type flagellum basal body, distal rod, L ring"/>
    <property type="evidence" value="ECO:0007669"/>
    <property type="project" value="InterPro"/>
</dbReference>
<dbReference type="EMBL" id="UOFZ01000055">
    <property type="protein sequence ID" value="VAX12613.1"/>
    <property type="molecule type" value="Genomic_DNA"/>
</dbReference>
<accession>A0A3B1BKF9</accession>
<dbReference type="AlphaFoldDB" id="A0A3B1BKF9"/>
<proteinExistence type="inferred from homology"/>
<dbReference type="PANTHER" id="PTHR34933:SF1">
    <property type="entry name" value="FLAGELLAR L-RING PROTEIN"/>
    <property type="match status" value="1"/>
</dbReference>
<evidence type="ECO:0000256" key="3">
    <source>
        <dbReference type="ARBA" id="ARBA00022729"/>
    </source>
</evidence>